<sequence>VESAENRDPSETTVSEESGYLARRAATYKLRRASARVRDFIIDAELVRKYEKELCEMRLKETIERMQRSDDEREAEKLAEVLDKIHVAEKSQEKLGLEELSEIFSQCCLTESPKKCQAK</sequence>
<evidence type="ECO:0000313" key="2">
    <source>
        <dbReference type="Proteomes" id="UP000271098"/>
    </source>
</evidence>
<accession>A0A183CXC6</accession>
<name>A0A183CXC6_9BILA</name>
<gene>
    <name evidence="1" type="ORF">GPUH_LOCUS1117</name>
</gene>
<dbReference type="AlphaFoldDB" id="A0A183CXC6"/>
<keyword evidence="2" id="KW-1185">Reference proteome</keyword>
<reference evidence="1 2" key="2">
    <citation type="submission" date="2018-11" db="EMBL/GenBank/DDBJ databases">
        <authorList>
            <consortium name="Pathogen Informatics"/>
        </authorList>
    </citation>
    <scope>NUCLEOTIDE SEQUENCE [LARGE SCALE GENOMIC DNA]</scope>
</reference>
<reference evidence="3" key="1">
    <citation type="submission" date="2016-06" db="UniProtKB">
        <authorList>
            <consortium name="WormBaseParasite"/>
        </authorList>
    </citation>
    <scope>IDENTIFICATION</scope>
</reference>
<dbReference type="EMBL" id="UYRT01001252">
    <property type="protein sequence ID" value="VDK29406.1"/>
    <property type="molecule type" value="Genomic_DNA"/>
</dbReference>
<proteinExistence type="predicted"/>
<evidence type="ECO:0000313" key="3">
    <source>
        <dbReference type="WBParaSite" id="GPUH_0000111701-mRNA-1"/>
    </source>
</evidence>
<protein>
    <submittedName>
        <fullName evidence="3">EB1 C-terminal domain-containing protein</fullName>
    </submittedName>
</protein>
<organism evidence="3">
    <name type="scientific">Gongylonema pulchrum</name>
    <dbReference type="NCBI Taxonomy" id="637853"/>
    <lineage>
        <taxon>Eukaryota</taxon>
        <taxon>Metazoa</taxon>
        <taxon>Ecdysozoa</taxon>
        <taxon>Nematoda</taxon>
        <taxon>Chromadorea</taxon>
        <taxon>Rhabditida</taxon>
        <taxon>Spirurina</taxon>
        <taxon>Spiruromorpha</taxon>
        <taxon>Spiruroidea</taxon>
        <taxon>Gongylonematidae</taxon>
        <taxon>Gongylonema</taxon>
    </lineage>
</organism>
<evidence type="ECO:0000313" key="1">
    <source>
        <dbReference type="EMBL" id="VDK29406.1"/>
    </source>
</evidence>
<dbReference type="Proteomes" id="UP000271098">
    <property type="component" value="Unassembled WGS sequence"/>
</dbReference>
<dbReference type="WBParaSite" id="GPUH_0000111701-mRNA-1">
    <property type="protein sequence ID" value="GPUH_0000111701-mRNA-1"/>
    <property type="gene ID" value="GPUH_0000111701"/>
</dbReference>